<feature type="non-terminal residue" evidence="1">
    <location>
        <position position="1"/>
    </location>
</feature>
<gene>
    <name evidence="1" type="ORF">KI387_025197</name>
</gene>
<dbReference type="Proteomes" id="UP000824469">
    <property type="component" value="Unassembled WGS sequence"/>
</dbReference>
<name>A0AA38G7V8_TAXCH</name>
<keyword evidence="2" id="KW-1185">Reference proteome</keyword>
<dbReference type="EMBL" id="JAHRHJ020000005">
    <property type="protein sequence ID" value="KAH9316570.1"/>
    <property type="molecule type" value="Genomic_DNA"/>
</dbReference>
<organism evidence="1 2">
    <name type="scientific">Taxus chinensis</name>
    <name type="common">Chinese yew</name>
    <name type="synonym">Taxus wallichiana var. chinensis</name>
    <dbReference type="NCBI Taxonomy" id="29808"/>
    <lineage>
        <taxon>Eukaryota</taxon>
        <taxon>Viridiplantae</taxon>
        <taxon>Streptophyta</taxon>
        <taxon>Embryophyta</taxon>
        <taxon>Tracheophyta</taxon>
        <taxon>Spermatophyta</taxon>
        <taxon>Pinopsida</taxon>
        <taxon>Pinidae</taxon>
        <taxon>Conifers II</taxon>
        <taxon>Cupressales</taxon>
        <taxon>Taxaceae</taxon>
        <taxon>Taxus</taxon>
    </lineage>
</organism>
<feature type="non-terminal residue" evidence="1">
    <location>
        <position position="73"/>
    </location>
</feature>
<proteinExistence type="predicted"/>
<sequence>WFGFTYMEGQKDEPIYAYFPQFTLETSNHNFRRVNDAFTMYIVRLLEGDTVRRFFDEAMDLIAKYGDFFIQFR</sequence>
<dbReference type="AlphaFoldDB" id="A0AA38G7V8"/>
<evidence type="ECO:0000313" key="2">
    <source>
        <dbReference type="Proteomes" id="UP000824469"/>
    </source>
</evidence>
<protein>
    <submittedName>
        <fullName evidence="1">Uncharacterized protein</fullName>
    </submittedName>
</protein>
<reference evidence="1 2" key="1">
    <citation type="journal article" date="2021" name="Nat. Plants">
        <title>The Taxus genome provides insights into paclitaxel biosynthesis.</title>
        <authorList>
            <person name="Xiong X."/>
            <person name="Gou J."/>
            <person name="Liao Q."/>
            <person name="Li Y."/>
            <person name="Zhou Q."/>
            <person name="Bi G."/>
            <person name="Li C."/>
            <person name="Du R."/>
            <person name="Wang X."/>
            <person name="Sun T."/>
            <person name="Guo L."/>
            <person name="Liang H."/>
            <person name="Lu P."/>
            <person name="Wu Y."/>
            <person name="Zhang Z."/>
            <person name="Ro D.K."/>
            <person name="Shang Y."/>
            <person name="Huang S."/>
            <person name="Yan J."/>
        </authorList>
    </citation>
    <scope>NUCLEOTIDE SEQUENCE [LARGE SCALE GENOMIC DNA]</scope>
    <source>
        <strain evidence="1">Ta-2019</strain>
    </source>
</reference>
<accession>A0AA38G7V8</accession>
<comment type="caution">
    <text evidence="1">The sequence shown here is derived from an EMBL/GenBank/DDBJ whole genome shotgun (WGS) entry which is preliminary data.</text>
</comment>
<evidence type="ECO:0000313" key="1">
    <source>
        <dbReference type="EMBL" id="KAH9316570.1"/>
    </source>
</evidence>